<organism evidence="2 3">
    <name type="scientific">Devosia albogilva</name>
    <dbReference type="NCBI Taxonomy" id="429726"/>
    <lineage>
        <taxon>Bacteria</taxon>
        <taxon>Pseudomonadati</taxon>
        <taxon>Pseudomonadota</taxon>
        <taxon>Alphaproteobacteria</taxon>
        <taxon>Hyphomicrobiales</taxon>
        <taxon>Devosiaceae</taxon>
        <taxon>Devosia</taxon>
    </lineage>
</organism>
<feature type="chain" id="PRO_5046480297" evidence="1">
    <location>
        <begin position="23"/>
        <end position="217"/>
    </location>
</feature>
<sequence length="217" mass="22969">MNARLSLALACCVLAAAAPAAAKDKGAPAASGEEVACLGVFGPGSSEAMLIETFGADNVVTGTVPGPEGTELIATTVFPDDPERIMEFGWFDEENFTRLSYVELSPSQTAPGGVRIGQTVAEVEALNSEPFQVGGFWWDYGGYANIESGNLAQLEGGCHLSIRFSPSDDYPEDIDVTSVSGEVQVSSDDPLLAEIDTRVQVLTLGYPWPDDLPMPQY</sequence>
<evidence type="ECO:0000313" key="2">
    <source>
        <dbReference type="EMBL" id="MFD2648604.1"/>
    </source>
</evidence>
<reference evidence="3" key="1">
    <citation type="journal article" date="2019" name="Int. J. Syst. Evol. Microbiol.">
        <title>The Global Catalogue of Microorganisms (GCM) 10K type strain sequencing project: providing services to taxonomists for standard genome sequencing and annotation.</title>
        <authorList>
            <consortium name="The Broad Institute Genomics Platform"/>
            <consortium name="The Broad Institute Genome Sequencing Center for Infectious Disease"/>
            <person name="Wu L."/>
            <person name="Ma J."/>
        </authorList>
    </citation>
    <scope>NUCLEOTIDE SEQUENCE [LARGE SCALE GENOMIC DNA]</scope>
    <source>
        <strain evidence="3">CCM 7427</strain>
    </source>
</reference>
<dbReference type="Proteomes" id="UP001597521">
    <property type="component" value="Unassembled WGS sequence"/>
</dbReference>
<evidence type="ECO:0000256" key="1">
    <source>
        <dbReference type="SAM" id="SignalP"/>
    </source>
</evidence>
<comment type="caution">
    <text evidence="2">The sequence shown here is derived from an EMBL/GenBank/DDBJ whole genome shotgun (WGS) entry which is preliminary data.</text>
</comment>
<keyword evidence="1" id="KW-0732">Signal</keyword>
<dbReference type="EMBL" id="JBHUNP010000001">
    <property type="protein sequence ID" value="MFD2648604.1"/>
    <property type="molecule type" value="Genomic_DNA"/>
</dbReference>
<evidence type="ECO:0000313" key="3">
    <source>
        <dbReference type="Proteomes" id="UP001597521"/>
    </source>
</evidence>
<feature type="signal peptide" evidence="1">
    <location>
        <begin position="1"/>
        <end position="22"/>
    </location>
</feature>
<name>A0ABW5QLQ6_9HYPH</name>
<dbReference type="RefSeq" id="WP_386833832.1">
    <property type="nucleotide sequence ID" value="NZ_JBHUNP010000001.1"/>
</dbReference>
<accession>A0ABW5QLQ6</accession>
<gene>
    <name evidence="2" type="ORF">ACFSX5_12465</name>
</gene>
<protein>
    <submittedName>
        <fullName evidence="2">Uncharacterized protein</fullName>
    </submittedName>
</protein>
<keyword evidence="3" id="KW-1185">Reference proteome</keyword>
<proteinExistence type="predicted"/>